<feature type="signal peptide" evidence="1">
    <location>
        <begin position="1"/>
        <end position="19"/>
    </location>
</feature>
<dbReference type="AlphaFoldDB" id="A0A445IAF4"/>
<keyword evidence="3" id="KW-1185">Reference proteome</keyword>
<name>A0A445IAF4_GLYSO</name>
<dbReference type="Proteomes" id="UP000289340">
    <property type="component" value="Chromosome 11"/>
</dbReference>
<evidence type="ECO:0000256" key="1">
    <source>
        <dbReference type="SAM" id="SignalP"/>
    </source>
</evidence>
<reference evidence="2 3" key="1">
    <citation type="submission" date="2018-09" db="EMBL/GenBank/DDBJ databases">
        <title>A high-quality reference genome of wild soybean provides a powerful tool to mine soybean genomes.</title>
        <authorList>
            <person name="Xie M."/>
            <person name="Chung C.Y.L."/>
            <person name="Li M.-W."/>
            <person name="Wong F.-L."/>
            <person name="Chan T.-F."/>
            <person name="Lam H.-M."/>
        </authorList>
    </citation>
    <scope>NUCLEOTIDE SEQUENCE [LARGE SCALE GENOMIC DNA]</scope>
    <source>
        <strain evidence="3">cv. W05</strain>
        <tissue evidence="2">Hypocotyl of etiolated seedlings</tissue>
    </source>
</reference>
<accession>A0A445IAF4</accession>
<protein>
    <submittedName>
        <fullName evidence="2">Uncharacterized protein</fullName>
    </submittedName>
</protein>
<organism evidence="2 3">
    <name type="scientific">Glycine soja</name>
    <name type="common">Wild soybean</name>
    <dbReference type="NCBI Taxonomy" id="3848"/>
    <lineage>
        <taxon>Eukaryota</taxon>
        <taxon>Viridiplantae</taxon>
        <taxon>Streptophyta</taxon>
        <taxon>Embryophyta</taxon>
        <taxon>Tracheophyta</taxon>
        <taxon>Spermatophyta</taxon>
        <taxon>Magnoliopsida</taxon>
        <taxon>eudicotyledons</taxon>
        <taxon>Gunneridae</taxon>
        <taxon>Pentapetalae</taxon>
        <taxon>rosids</taxon>
        <taxon>fabids</taxon>
        <taxon>Fabales</taxon>
        <taxon>Fabaceae</taxon>
        <taxon>Papilionoideae</taxon>
        <taxon>50 kb inversion clade</taxon>
        <taxon>NPAAA clade</taxon>
        <taxon>indigoferoid/millettioid clade</taxon>
        <taxon>Phaseoleae</taxon>
        <taxon>Glycine</taxon>
        <taxon>Glycine subgen. Soja</taxon>
    </lineage>
</organism>
<comment type="caution">
    <text evidence="2">The sequence shown here is derived from an EMBL/GenBank/DDBJ whole genome shotgun (WGS) entry which is preliminary data.</text>
</comment>
<gene>
    <name evidence="2" type="ORF">D0Y65_031868</name>
</gene>
<feature type="chain" id="PRO_5019162297" evidence="1">
    <location>
        <begin position="20"/>
        <end position="110"/>
    </location>
</feature>
<evidence type="ECO:0000313" key="3">
    <source>
        <dbReference type="Proteomes" id="UP000289340"/>
    </source>
</evidence>
<evidence type="ECO:0000313" key="2">
    <source>
        <dbReference type="EMBL" id="RZB83000.1"/>
    </source>
</evidence>
<sequence length="110" mass="12986">MPCLLLNALSLSLLFYLKPFRFSIPLSEETSKTNLSSLSLSLSLPLRKLLNLFRPHFNAEVFVLSRTWRHSGNYRQILLMQWQLLWLHEKIFTLLSKLQSQLFIKPWLVA</sequence>
<dbReference type="EMBL" id="QZWG01000011">
    <property type="protein sequence ID" value="RZB83000.1"/>
    <property type="molecule type" value="Genomic_DNA"/>
</dbReference>
<proteinExistence type="predicted"/>
<keyword evidence="1" id="KW-0732">Signal</keyword>